<keyword evidence="4" id="KW-0808">Transferase</keyword>
<dbReference type="PANTHER" id="PTHR45339:SF1">
    <property type="entry name" value="HYBRID SIGNAL TRANSDUCTION HISTIDINE KINASE J"/>
    <property type="match status" value="1"/>
</dbReference>
<dbReference type="CDD" id="cd00082">
    <property type="entry name" value="HisKA"/>
    <property type="match status" value="1"/>
</dbReference>
<keyword evidence="3" id="KW-0597">Phosphoprotein</keyword>
<dbReference type="GO" id="GO:0000155">
    <property type="term" value="F:phosphorelay sensor kinase activity"/>
    <property type="evidence" value="ECO:0007669"/>
    <property type="project" value="InterPro"/>
</dbReference>
<dbReference type="InterPro" id="IPR005467">
    <property type="entry name" value="His_kinase_dom"/>
</dbReference>
<protein>
    <recommendedName>
        <fullName evidence="2">histidine kinase</fullName>
        <ecNumber evidence="2">2.7.13.3</ecNumber>
    </recommendedName>
</protein>
<evidence type="ECO:0000256" key="3">
    <source>
        <dbReference type="ARBA" id="ARBA00022553"/>
    </source>
</evidence>
<keyword evidence="6" id="KW-0418">Kinase</keyword>
<evidence type="ECO:0000256" key="2">
    <source>
        <dbReference type="ARBA" id="ARBA00012438"/>
    </source>
</evidence>
<evidence type="ECO:0000256" key="8">
    <source>
        <dbReference type="ARBA" id="ARBA00023012"/>
    </source>
</evidence>
<accession>X0XZB4</accession>
<keyword evidence="8" id="KW-0902">Two-component regulatory system</keyword>
<evidence type="ECO:0000256" key="1">
    <source>
        <dbReference type="ARBA" id="ARBA00000085"/>
    </source>
</evidence>
<gene>
    <name evidence="11" type="ORF">S01H1_67718</name>
</gene>
<evidence type="ECO:0000256" key="6">
    <source>
        <dbReference type="ARBA" id="ARBA00022777"/>
    </source>
</evidence>
<comment type="catalytic activity">
    <reaction evidence="1">
        <text>ATP + protein L-histidine = ADP + protein N-phospho-L-histidine.</text>
        <dbReference type="EC" id="2.7.13.3"/>
    </reaction>
</comment>
<dbReference type="Pfam" id="PF00512">
    <property type="entry name" value="HisKA"/>
    <property type="match status" value="1"/>
</dbReference>
<evidence type="ECO:0000256" key="7">
    <source>
        <dbReference type="ARBA" id="ARBA00022840"/>
    </source>
</evidence>
<dbReference type="InterPro" id="IPR036097">
    <property type="entry name" value="HisK_dim/P_sf"/>
</dbReference>
<dbReference type="AlphaFoldDB" id="X0XZB4"/>
<dbReference type="PROSITE" id="PS50109">
    <property type="entry name" value="HIS_KIN"/>
    <property type="match status" value="1"/>
</dbReference>
<evidence type="ECO:0000256" key="9">
    <source>
        <dbReference type="SAM" id="Coils"/>
    </source>
</evidence>
<proteinExistence type="predicted"/>
<organism evidence="11">
    <name type="scientific">marine sediment metagenome</name>
    <dbReference type="NCBI Taxonomy" id="412755"/>
    <lineage>
        <taxon>unclassified sequences</taxon>
        <taxon>metagenomes</taxon>
        <taxon>ecological metagenomes</taxon>
    </lineage>
</organism>
<sequence length="248" mass="27485">DLRQGIANSEQLLLTEDGRSVPILKTAVPITLGGCRYLLESFTDIGERMEMEERLRVAKDEAEKTNKELEEAIRHANKMTVQAESANRAKGEFLANMSHEIRTPMNGVIGMVDLLLATDLSDDQVEYAETAQSSATTLLTVINDILDFSKIEAGKLDLENINFDLRLVVEEVAEIAARRPEAEGLEVACLVHHDVPSLVCGDPGRLRQILLNLLGNAVKFTKQGEIFIQVKLDRETDTHAMARFSIAD</sequence>
<dbReference type="SUPFAM" id="SSF47384">
    <property type="entry name" value="Homodimeric domain of signal transducing histidine kinase"/>
    <property type="match status" value="1"/>
</dbReference>
<feature type="non-terminal residue" evidence="11">
    <location>
        <position position="1"/>
    </location>
</feature>
<reference evidence="11" key="1">
    <citation type="journal article" date="2014" name="Front. Microbiol.">
        <title>High frequency of phylogenetically diverse reductive dehalogenase-homologous genes in deep subseafloor sedimentary metagenomes.</title>
        <authorList>
            <person name="Kawai M."/>
            <person name="Futagami T."/>
            <person name="Toyoda A."/>
            <person name="Takaki Y."/>
            <person name="Nishi S."/>
            <person name="Hori S."/>
            <person name="Arai W."/>
            <person name="Tsubouchi T."/>
            <person name="Morono Y."/>
            <person name="Uchiyama I."/>
            <person name="Ito T."/>
            <person name="Fujiyama A."/>
            <person name="Inagaki F."/>
            <person name="Takami H."/>
        </authorList>
    </citation>
    <scope>NUCLEOTIDE SEQUENCE</scope>
    <source>
        <strain evidence="11">Expedition CK06-06</strain>
    </source>
</reference>
<dbReference type="Gene3D" id="3.30.450.20">
    <property type="entry name" value="PAS domain"/>
    <property type="match status" value="1"/>
</dbReference>
<keyword evidence="9" id="KW-0175">Coiled coil</keyword>
<evidence type="ECO:0000256" key="5">
    <source>
        <dbReference type="ARBA" id="ARBA00022741"/>
    </source>
</evidence>
<dbReference type="PANTHER" id="PTHR45339">
    <property type="entry name" value="HYBRID SIGNAL TRANSDUCTION HISTIDINE KINASE J"/>
    <property type="match status" value="1"/>
</dbReference>
<evidence type="ECO:0000259" key="10">
    <source>
        <dbReference type="PROSITE" id="PS50109"/>
    </source>
</evidence>
<keyword evidence="5" id="KW-0547">Nucleotide-binding</keyword>
<comment type="caution">
    <text evidence="11">The sequence shown here is derived from an EMBL/GenBank/DDBJ whole genome shotgun (WGS) entry which is preliminary data.</text>
</comment>
<dbReference type="InterPro" id="IPR036890">
    <property type="entry name" value="HATPase_C_sf"/>
</dbReference>
<name>X0XZB4_9ZZZZ</name>
<dbReference type="SMART" id="SM00388">
    <property type="entry name" value="HisKA"/>
    <property type="match status" value="1"/>
</dbReference>
<keyword evidence="7" id="KW-0067">ATP-binding</keyword>
<feature type="domain" description="Histidine kinase" evidence="10">
    <location>
        <begin position="96"/>
        <end position="248"/>
    </location>
</feature>
<dbReference type="SUPFAM" id="SSF55874">
    <property type="entry name" value="ATPase domain of HSP90 chaperone/DNA topoisomerase II/histidine kinase"/>
    <property type="match status" value="1"/>
</dbReference>
<feature type="coiled-coil region" evidence="9">
    <location>
        <begin position="48"/>
        <end position="86"/>
    </location>
</feature>
<dbReference type="Gene3D" id="1.10.287.130">
    <property type="match status" value="1"/>
</dbReference>
<evidence type="ECO:0000313" key="11">
    <source>
        <dbReference type="EMBL" id="GAG40482.1"/>
    </source>
</evidence>
<dbReference type="FunFam" id="1.10.287.130:FF:000002">
    <property type="entry name" value="Two-component osmosensing histidine kinase"/>
    <property type="match status" value="1"/>
</dbReference>
<feature type="non-terminal residue" evidence="11">
    <location>
        <position position="248"/>
    </location>
</feature>
<evidence type="ECO:0000256" key="4">
    <source>
        <dbReference type="ARBA" id="ARBA00022679"/>
    </source>
</evidence>
<dbReference type="Gene3D" id="3.30.565.10">
    <property type="entry name" value="Histidine kinase-like ATPase, C-terminal domain"/>
    <property type="match status" value="1"/>
</dbReference>
<dbReference type="InterPro" id="IPR003661">
    <property type="entry name" value="HisK_dim/P_dom"/>
</dbReference>
<dbReference type="GO" id="GO:0005524">
    <property type="term" value="F:ATP binding"/>
    <property type="evidence" value="ECO:0007669"/>
    <property type="project" value="UniProtKB-KW"/>
</dbReference>
<dbReference type="EMBL" id="BARS01044870">
    <property type="protein sequence ID" value="GAG40482.1"/>
    <property type="molecule type" value="Genomic_DNA"/>
</dbReference>
<dbReference type="EC" id="2.7.13.3" evidence="2"/>